<sequence length="70" mass="8421">MYSSCQNEESNLLCTKKWIYLKIFSKKFQKTFLNLRKTVQKLTHTILNPVKLSQFILKRLVSKRFLNVLK</sequence>
<keyword evidence="2" id="KW-1185">Reference proteome</keyword>
<proteinExistence type="predicted"/>
<reference evidence="1 2" key="1">
    <citation type="journal article" date="2018" name="Sci. Rep.">
        <title>Genomic signatures of local adaptation to the degree of environmental predictability in rotifers.</title>
        <authorList>
            <person name="Franch-Gras L."/>
            <person name="Hahn C."/>
            <person name="Garcia-Roger E.M."/>
            <person name="Carmona M.J."/>
            <person name="Serra M."/>
            <person name="Gomez A."/>
        </authorList>
    </citation>
    <scope>NUCLEOTIDE SEQUENCE [LARGE SCALE GENOMIC DNA]</scope>
    <source>
        <strain evidence="1">HYR1</strain>
    </source>
</reference>
<name>A0A3M7Q1G5_BRAPC</name>
<evidence type="ECO:0000313" key="2">
    <source>
        <dbReference type="Proteomes" id="UP000276133"/>
    </source>
</evidence>
<protein>
    <submittedName>
        <fullName evidence="1">Uncharacterized protein</fullName>
    </submittedName>
</protein>
<evidence type="ECO:0000313" key="1">
    <source>
        <dbReference type="EMBL" id="RNA05267.1"/>
    </source>
</evidence>
<accession>A0A3M7Q1G5</accession>
<organism evidence="1 2">
    <name type="scientific">Brachionus plicatilis</name>
    <name type="common">Marine rotifer</name>
    <name type="synonym">Brachionus muelleri</name>
    <dbReference type="NCBI Taxonomy" id="10195"/>
    <lineage>
        <taxon>Eukaryota</taxon>
        <taxon>Metazoa</taxon>
        <taxon>Spiralia</taxon>
        <taxon>Gnathifera</taxon>
        <taxon>Rotifera</taxon>
        <taxon>Eurotatoria</taxon>
        <taxon>Monogononta</taxon>
        <taxon>Pseudotrocha</taxon>
        <taxon>Ploima</taxon>
        <taxon>Brachionidae</taxon>
        <taxon>Brachionus</taxon>
    </lineage>
</organism>
<dbReference type="Proteomes" id="UP000276133">
    <property type="component" value="Unassembled WGS sequence"/>
</dbReference>
<dbReference type="EMBL" id="REGN01007801">
    <property type="protein sequence ID" value="RNA05267.1"/>
    <property type="molecule type" value="Genomic_DNA"/>
</dbReference>
<dbReference type="AlphaFoldDB" id="A0A3M7Q1G5"/>
<gene>
    <name evidence="1" type="ORF">BpHYR1_043974</name>
</gene>
<comment type="caution">
    <text evidence="1">The sequence shown here is derived from an EMBL/GenBank/DDBJ whole genome shotgun (WGS) entry which is preliminary data.</text>
</comment>